<name>A0A160F4P1_9BACL</name>
<dbReference type="PATRIC" id="fig|294699.3.peg.1871"/>
<dbReference type="RefSeq" id="WP_169806987.1">
    <property type="nucleotide sequence ID" value="NZ_CP015438.1"/>
</dbReference>
<evidence type="ECO:0000313" key="1">
    <source>
        <dbReference type="EMBL" id="ANB61011.1"/>
    </source>
</evidence>
<organism evidence="1 2">
    <name type="scientific">Anoxybacteroides amylolyticum</name>
    <dbReference type="NCBI Taxonomy" id="294699"/>
    <lineage>
        <taxon>Bacteria</taxon>
        <taxon>Bacillati</taxon>
        <taxon>Bacillota</taxon>
        <taxon>Bacilli</taxon>
        <taxon>Bacillales</taxon>
        <taxon>Anoxybacillaceae</taxon>
        <taxon>Anoxybacteroides</taxon>
    </lineage>
</organism>
<evidence type="ECO:0000313" key="2">
    <source>
        <dbReference type="Proteomes" id="UP000076865"/>
    </source>
</evidence>
<sequence>MKSNDLLKISQALDRTYTMLVPHNQGLEQVEQAKQEWKQAFLYVLSRVFR</sequence>
<reference evidence="1 2" key="1">
    <citation type="journal article" date="2006" name="Syst. Appl. Microbiol.">
        <title>Anoxybacillus amylolyticus sp. nov., a thermophilic amylase producing bacterium isolated from Mount Rittmann (Antarctica).</title>
        <authorList>
            <person name="Poli A."/>
            <person name="Esposito E."/>
            <person name="Lama L."/>
            <person name="Orlando P."/>
            <person name="Nicolaus G."/>
            <person name="de Appolonia F."/>
            <person name="Gambacorta A."/>
            <person name="Nicolaus B."/>
        </authorList>
    </citation>
    <scope>NUCLEOTIDE SEQUENCE [LARGE SCALE GENOMIC DNA]</scope>
    <source>
        <strain evidence="1 2">DSM 15939</strain>
    </source>
</reference>
<dbReference type="AlphaFoldDB" id="A0A160F4P1"/>
<proteinExistence type="predicted"/>
<dbReference type="EMBL" id="CP015438">
    <property type="protein sequence ID" value="ANB61011.1"/>
    <property type="molecule type" value="Genomic_DNA"/>
</dbReference>
<accession>A0A160F4P1</accession>
<dbReference type="KEGG" id="aamy:GFC30_1828"/>
<protein>
    <submittedName>
        <fullName evidence="1">Uncharacterized protein</fullName>
    </submittedName>
</protein>
<gene>
    <name evidence="1" type="ORF">GFC30_1828</name>
</gene>
<dbReference type="Proteomes" id="UP000076865">
    <property type="component" value="Chromosome"/>
</dbReference>
<keyword evidence="2" id="KW-1185">Reference proteome</keyword>